<dbReference type="InterPro" id="IPR013320">
    <property type="entry name" value="ConA-like_dom_sf"/>
</dbReference>
<keyword evidence="2" id="KW-1185">Reference proteome</keyword>
<protein>
    <submittedName>
        <fullName evidence="1">LamG-like jellyroll fold domain-containing protein</fullName>
    </submittedName>
</protein>
<evidence type="ECO:0000313" key="1">
    <source>
        <dbReference type="EMBL" id="WPX08153.1"/>
    </source>
</evidence>
<name>A0ABZ0TXH5_9FIRM</name>
<dbReference type="EMBL" id="CP139957">
    <property type="protein sequence ID" value="WPX08153.1"/>
    <property type="molecule type" value="Genomic_DNA"/>
</dbReference>
<dbReference type="Gene3D" id="2.60.120.200">
    <property type="match status" value="1"/>
</dbReference>
<dbReference type="RefSeq" id="WP_322141193.1">
    <property type="nucleotide sequence ID" value="NZ_CP139957.1"/>
</dbReference>
<reference evidence="1 2" key="1">
    <citation type="submission" date="2023-12" db="EMBL/GenBank/DDBJ databases">
        <authorList>
            <person name="Manesh M.J.H."/>
            <person name="Bing R.G."/>
            <person name="Willard D.J."/>
            <person name="Kelly R.M."/>
        </authorList>
    </citation>
    <scope>NUCLEOTIDE SEQUENCE [LARGE SCALE GENOMIC DNA]</scope>
    <source>
        <strain evidence="1 2">DSM 8977</strain>
    </source>
</reference>
<organism evidence="1 2">
    <name type="scientific">Anaerocellum danielii</name>
    <dbReference type="NCBI Taxonomy" id="1387557"/>
    <lineage>
        <taxon>Bacteria</taxon>
        <taxon>Bacillati</taxon>
        <taxon>Bacillota</taxon>
        <taxon>Bacillota incertae sedis</taxon>
        <taxon>Caldicellulosiruptorales</taxon>
        <taxon>Caldicellulosiruptoraceae</taxon>
        <taxon>Anaerocellum</taxon>
    </lineage>
</organism>
<accession>A0ABZ0TXH5</accession>
<dbReference type="Proteomes" id="UP001322744">
    <property type="component" value="Chromosome"/>
</dbReference>
<evidence type="ECO:0000313" key="2">
    <source>
        <dbReference type="Proteomes" id="UP001322744"/>
    </source>
</evidence>
<gene>
    <name evidence="1" type="ORF">SOJ16_002019</name>
</gene>
<dbReference type="Pfam" id="PF13385">
    <property type="entry name" value="Laminin_G_3"/>
    <property type="match status" value="1"/>
</dbReference>
<sequence length="253" mass="27414">MVHDLFQLSEDQQSYNIWYDFSDGGLHSSYGYGTGLYSTGSYNNLQIGNWYYIAATWKENDSIKLYVNGTLHSSQPIGTLGTSSIFKYPNIFLGQSSLGEYISNALFDELRISNKARSASEIASAYSSTTGLSIDGYTTYKCSFDGTVTAGRGGMRISPVYDISQVKIAKDSNISWTATTPTGTSVVIESNLSLDGGNTWLGWKQCTNGGPIPDITTGMDLSNARLQIRETLTTSDVTVTPSLSSVVINITAQ</sequence>
<dbReference type="SUPFAM" id="SSF49899">
    <property type="entry name" value="Concanavalin A-like lectins/glucanases"/>
    <property type="match status" value="1"/>
</dbReference>
<proteinExistence type="predicted"/>